<keyword evidence="3" id="KW-1185">Reference proteome</keyword>
<dbReference type="EMBL" id="JADPIE010000003">
    <property type="protein sequence ID" value="MBF8436541.1"/>
    <property type="molecule type" value="Genomic_DNA"/>
</dbReference>
<dbReference type="Pfam" id="PF13274">
    <property type="entry name" value="SocA_Panacea"/>
    <property type="match status" value="1"/>
</dbReference>
<gene>
    <name evidence="2" type="ORF">I0Q91_05595</name>
</gene>
<sequence length="331" mass="38872">MQIFCPECRETVEYEVKENIETKTIRGLQFEYTNKTAYCGNCGEEIFVSELHDQNLKRIDHAYRKEANIITVAEIRKIVEQYNAGKRPLSLMLGWGETTLTRYLEGDIPSKAYSDILKKIKNDYKYMESLLYSNRDKVSEQAFNKALEAIKNLKNSSDNPETIDKIDVVIKYLLRGLGEVTPLALQKLLYYSQGFYKAFYDEFLFDEDCEAWVHGPVYKEIYFKYRDYGYNPIENNLEISGDLGLTDLDAEFLENIIDKFGCYSGKTLERMTHAEEPWRLTRKNLKPDEKSNQIISKDLIASYFNSVKRKYDMLNIEDIDEYSKELFDRIH</sequence>
<dbReference type="NCBIfam" id="TIGR03830">
    <property type="entry name" value="CxxCG_CxxCG_HTH"/>
    <property type="match status" value="1"/>
</dbReference>
<evidence type="ECO:0000313" key="2">
    <source>
        <dbReference type="EMBL" id="MBF8436541.1"/>
    </source>
</evidence>
<evidence type="ECO:0000313" key="3">
    <source>
        <dbReference type="Proteomes" id="UP000621436"/>
    </source>
</evidence>
<protein>
    <submittedName>
        <fullName evidence="2">DUF4065 domain-containing protein</fullName>
    </submittedName>
</protein>
<feature type="domain" description="Antitoxin SocA-like Panacea" evidence="1">
    <location>
        <begin position="185"/>
        <end position="278"/>
    </location>
</feature>
<dbReference type="InterPro" id="IPR025272">
    <property type="entry name" value="SocA_Panacea"/>
</dbReference>
<organism evidence="2 3">
    <name type="scientific">Halonatronomonas betaini</name>
    <dbReference type="NCBI Taxonomy" id="2778430"/>
    <lineage>
        <taxon>Bacteria</taxon>
        <taxon>Bacillati</taxon>
        <taxon>Bacillota</taxon>
        <taxon>Clostridia</taxon>
        <taxon>Halanaerobiales</taxon>
        <taxon>Halarsenatibacteraceae</taxon>
        <taxon>Halonatronomonas</taxon>
    </lineage>
</organism>
<dbReference type="InterPro" id="IPR022452">
    <property type="entry name" value="MqsA"/>
</dbReference>
<reference evidence="2" key="1">
    <citation type="submission" date="2020-11" db="EMBL/GenBank/DDBJ databases">
        <title>Halonatronomonas betainensis gen. nov., sp. nov. a novel haloalkaliphilic representative of the family Halanaerobiacae capable of betaine degradation.</title>
        <authorList>
            <person name="Boltyanskaya Y."/>
            <person name="Kevbrin V."/>
            <person name="Detkova E."/>
            <person name="Grouzdev D.S."/>
            <person name="Koziaeva V."/>
            <person name="Zhilina T."/>
        </authorList>
    </citation>
    <scope>NUCLEOTIDE SEQUENCE</scope>
    <source>
        <strain evidence="2">Z-7014</strain>
    </source>
</reference>
<name>A0A931F7D2_9FIRM</name>
<evidence type="ECO:0000259" key="1">
    <source>
        <dbReference type="Pfam" id="PF13274"/>
    </source>
</evidence>
<dbReference type="RefSeq" id="WP_270453443.1">
    <property type="nucleotide sequence ID" value="NZ_JADPIE010000003.1"/>
</dbReference>
<dbReference type="Proteomes" id="UP000621436">
    <property type="component" value="Unassembled WGS sequence"/>
</dbReference>
<dbReference type="AlphaFoldDB" id="A0A931F7D2"/>
<proteinExistence type="predicted"/>
<accession>A0A931F7D2</accession>
<comment type="caution">
    <text evidence="2">The sequence shown here is derived from an EMBL/GenBank/DDBJ whole genome shotgun (WGS) entry which is preliminary data.</text>
</comment>